<protein>
    <submittedName>
        <fullName evidence="1">Uncharacterized protein</fullName>
    </submittedName>
</protein>
<dbReference type="OrthoDB" id="6759486at2759"/>
<sequence>MSAYFSNWQDYTKQTKDIILVILAAQKQFVITAGGIVPLNMQTLLEACKSMVSYCMFLRTVDDYDLD</sequence>
<evidence type="ECO:0000313" key="1">
    <source>
        <dbReference type="EMBL" id="VEN47685.1"/>
    </source>
</evidence>
<keyword evidence="2" id="KW-1185">Reference proteome</keyword>
<accession>A0A653CID5</accession>
<dbReference type="AlphaFoldDB" id="A0A653CID5"/>
<name>A0A653CID5_CALMS</name>
<dbReference type="EMBL" id="CAACVG010007933">
    <property type="protein sequence ID" value="VEN47685.1"/>
    <property type="molecule type" value="Genomic_DNA"/>
</dbReference>
<reference evidence="1 2" key="1">
    <citation type="submission" date="2019-01" db="EMBL/GenBank/DDBJ databases">
        <authorList>
            <person name="Sayadi A."/>
        </authorList>
    </citation>
    <scope>NUCLEOTIDE SEQUENCE [LARGE SCALE GENOMIC DNA]</scope>
</reference>
<proteinExistence type="predicted"/>
<dbReference type="Proteomes" id="UP000410492">
    <property type="component" value="Unassembled WGS sequence"/>
</dbReference>
<evidence type="ECO:0000313" key="2">
    <source>
        <dbReference type="Proteomes" id="UP000410492"/>
    </source>
</evidence>
<organism evidence="1 2">
    <name type="scientific">Callosobruchus maculatus</name>
    <name type="common">Southern cowpea weevil</name>
    <name type="synonym">Pulse bruchid</name>
    <dbReference type="NCBI Taxonomy" id="64391"/>
    <lineage>
        <taxon>Eukaryota</taxon>
        <taxon>Metazoa</taxon>
        <taxon>Ecdysozoa</taxon>
        <taxon>Arthropoda</taxon>
        <taxon>Hexapoda</taxon>
        <taxon>Insecta</taxon>
        <taxon>Pterygota</taxon>
        <taxon>Neoptera</taxon>
        <taxon>Endopterygota</taxon>
        <taxon>Coleoptera</taxon>
        <taxon>Polyphaga</taxon>
        <taxon>Cucujiformia</taxon>
        <taxon>Chrysomeloidea</taxon>
        <taxon>Chrysomelidae</taxon>
        <taxon>Bruchinae</taxon>
        <taxon>Bruchini</taxon>
        <taxon>Callosobruchus</taxon>
    </lineage>
</organism>
<gene>
    <name evidence="1" type="ORF">CALMAC_LOCUS9370</name>
</gene>